<keyword evidence="2" id="KW-1185">Reference proteome</keyword>
<gene>
    <name evidence="1" type="ORF">E2C01_066860</name>
</gene>
<accession>A0A5B7HS18</accession>
<dbReference type="AlphaFoldDB" id="A0A5B7HS18"/>
<dbReference type="Proteomes" id="UP000324222">
    <property type="component" value="Unassembled WGS sequence"/>
</dbReference>
<protein>
    <submittedName>
        <fullName evidence="1">Uncharacterized protein</fullName>
    </submittedName>
</protein>
<evidence type="ECO:0000313" key="2">
    <source>
        <dbReference type="Proteomes" id="UP000324222"/>
    </source>
</evidence>
<organism evidence="1 2">
    <name type="scientific">Portunus trituberculatus</name>
    <name type="common">Swimming crab</name>
    <name type="synonym">Neptunus trituberculatus</name>
    <dbReference type="NCBI Taxonomy" id="210409"/>
    <lineage>
        <taxon>Eukaryota</taxon>
        <taxon>Metazoa</taxon>
        <taxon>Ecdysozoa</taxon>
        <taxon>Arthropoda</taxon>
        <taxon>Crustacea</taxon>
        <taxon>Multicrustacea</taxon>
        <taxon>Malacostraca</taxon>
        <taxon>Eumalacostraca</taxon>
        <taxon>Eucarida</taxon>
        <taxon>Decapoda</taxon>
        <taxon>Pleocyemata</taxon>
        <taxon>Brachyura</taxon>
        <taxon>Eubrachyura</taxon>
        <taxon>Portunoidea</taxon>
        <taxon>Portunidae</taxon>
        <taxon>Portuninae</taxon>
        <taxon>Portunus</taxon>
    </lineage>
</organism>
<proteinExistence type="predicted"/>
<name>A0A5B7HS18_PORTR</name>
<evidence type="ECO:0000313" key="1">
    <source>
        <dbReference type="EMBL" id="MPC72549.1"/>
    </source>
</evidence>
<reference evidence="1 2" key="1">
    <citation type="submission" date="2019-05" db="EMBL/GenBank/DDBJ databases">
        <title>Another draft genome of Portunus trituberculatus and its Hox gene families provides insights of decapod evolution.</title>
        <authorList>
            <person name="Jeong J.-H."/>
            <person name="Song I."/>
            <person name="Kim S."/>
            <person name="Choi T."/>
            <person name="Kim D."/>
            <person name="Ryu S."/>
            <person name="Kim W."/>
        </authorList>
    </citation>
    <scope>NUCLEOTIDE SEQUENCE [LARGE SCALE GENOMIC DNA]</scope>
    <source>
        <tissue evidence="1">Muscle</tissue>
    </source>
</reference>
<sequence>MEALPINNNNGQAHGYILYSTNVHLNPDAKLKIRGHVRYVVGKSI</sequence>
<comment type="caution">
    <text evidence="1">The sequence shown here is derived from an EMBL/GenBank/DDBJ whole genome shotgun (WGS) entry which is preliminary data.</text>
</comment>
<dbReference type="OrthoDB" id="1657402at2759"/>
<dbReference type="EMBL" id="VSRR010034934">
    <property type="protein sequence ID" value="MPC72549.1"/>
    <property type="molecule type" value="Genomic_DNA"/>
</dbReference>